<sequence length="201" mass="22867">MPEDCNEFMQHVMPLACSRGQKSLSFTEKLDSSAPAASLALSMNPLHIYTCSSAGAATSPGGVYYLHFTDEEIHGCRILRTLREEPDFKLFEHGTEIIEELRFSQYSFFKVPPQKIQQLTMLFPHDLDRSLIYMDVCMFTQLLNILEEKWLSLCATGISNLHGSRDLMTGTPKVQWVATPQDRKMHDQKPRLTRGSLRAVL</sequence>
<gene>
    <name evidence="2" type="ORF">NYPRO_LOCUS8661</name>
</gene>
<evidence type="ECO:0000313" key="2">
    <source>
        <dbReference type="EMBL" id="CAD7675866.1"/>
    </source>
</evidence>
<organism evidence="2 3">
    <name type="scientific">Nyctereutes procyonoides</name>
    <name type="common">Raccoon dog</name>
    <name type="synonym">Canis procyonoides</name>
    <dbReference type="NCBI Taxonomy" id="34880"/>
    <lineage>
        <taxon>Eukaryota</taxon>
        <taxon>Metazoa</taxon>
        <taxon>Chordata</taxon>
        <taxon>Craniata</taxon>
        <taxon>Vertebrata</taxon>
        <taxon>Euteleostomi</taxon>
        <taxon>Mammalia</taxon>
        <taxon>Eutheria</taxon>
        <taxon>Laurasiatheria</taxon>
        <taxon>Carnivora</taxon>
        <taxon>Caniformia</taxon>
        <taxon>Canidae</taxon>
        <taxon>Nyctereutes</taxon>
    </lineage>
</organism>
<comment type="caution">
    <text evidence="2">The sequence shown here is derived from an EMBL/GenBank/DDBJ whole genome shotgun (WGS) entry which is preliminary data.</text>
</comment>
<dbReference type="AlphaFoldDB" id="A0A811YF66"/>
<reference evidence="2" key="1">
    <citation type="submission" date="2020-12" db="EMBL/GenBank/DDBJ databases">
        <authorList>
            <consortium name="Molecular Ecology Group"/>
        </authorList>
    </citation>
    <scope>NUCLEOTIDE SEQUENCE</scope>
    <source>
        <strain evidence="2">TBG_1078</strain>
    </source>
</reference>
<dbReference type="Proteomes" id="UP000645828">
    <property type="component" value="Unassembled WGS sequence"/>
</dbReference>
<name>A0A811YF66_NYCPR</name>
<proteinExistence type="predicted"/>
<evidence type="ECO:0000256" key="1">
    <source>
        <dbReference type="SAM" id="MobiDB-lite"/>
    </source>
</evidence>
<protein>
    <submittedName>
        <fullName evidence="2">(raccoon dog) hypothetical protein</fullName>
    </submittedName>
</protein>
<evidence type="ECO:0000313" key="3">
    <source>
        <dbReference type="Proteomes" id="UP000645828"/>
    </source>
</evidence>
<feature type="region of interest" description="Disordered" evidence="1">
    <location>
        <begin position="182"/>
        <end position="201"/>
    </location>
</feature>
<keyword evidence="3" id="KW-1185">Reference proteome</keyword>
<accession>A0A811YF66</accession>
<dbReference type="EMBL" id="CAJHUB010000676">
    <property type="protein sequence ID" value="CAD7675866.1"/>
    <property type="molecule type" value="Genomic_DNA"/>
</dbReference>